<dbReference type="EMBL" id="KZ613949">
    <property type="protein sequence ID" value="PMD37277.1"/>
    <property type="molecule type" value="Genomic_DNA"/>
</dbReference>
<dbReference type="OrthoDB" id="3353407at2759"/>
<keyword evidence="1" id="KW-0472">Membrane</keyword>
<keyword evidence="1" id="KW-1133">Transmembrane helix</keyword>
<dbReference type="Proteomes" id="UP000235786">
    <property type="component" value="Unassembled WGS sequence"/>
</dbReference>
<dbReference type="STRING" id="1149755.A0A2J6RFI2"/>
<dbReference type="InterPro" id="IPR021822">
    <property type="entry name" value="DUF3405"/>
</dbReference>
<reference evidence="2 3" key="1">
    <citation type="submission" date="2016-04" db="EMBL/GenBank/DDBJ databases">
        <title>A degradative enzymes factory behind the ericoid mycorrhizal symbiosis.</title>
        <authorList>
            <consortium name="DOE Joint Genome Institute"/>
            <person name="Martino E."/>
            <person name="Morin E."/>
            <person name="Grelet G."/>
            <person name="Kuo A."/>
            <person name="Kohler A."/>
            <person name="Daghino S."/>
            <person name="Barry K."/>
            <person name="Choi C."/>
            <person name="Cichocki N."/>
            <person name="Clum A."/>
            <person name="Copeland A."/>
            <person name="Hainaut M."/>
            <person name="Haridas S."/>
            <person name="Labutti K."/>
            <person name="Lindquist E."/>
            <person name="Lipzen A."/>
            <person name="Khouja H.-R."/>
            <person name="Murat C."/>
            <person name="Ohm R."/>
            <person name="Olson A."/>
            <person name="Spatafora J."/>
            <person name="Veneault-Fourrey C."/>
            <person name="Henrissat B."/>
            <person name="Grigoriev I."/>
            <person name="Martin F."/>
            <person name="Perotto S."/>
        </authorList>
    </citation>
    <scope>NUCLEOTIDE SEQUENCE [LARGE SCALE GENOMIC DNA]</scope>
    <source>
        <strain evidence="2 3">F</strain>
    </source>
</reference>
<keyword evidence="3" id="KW-1185">Reference proteome</keyword>
<proteinExistence type="predicted"/>
<dbReference type="PANTHER" id="PTHR36205:SF2">
    <property type="entry name" value="MAJOR FACILITATOR SUPERFAMILY TRANSPORTER"/>
    <property type="match status" value="1"/>
</dbReference>
<organism evidence="2 3">
    <name type="scientific">Hyaloscypha variabilis (strain UAMH 11265 / GT02V1 / F)</name>
    <name type="common">Meliniomyces variabilis</name>
    <dbReference type="NCBI Taxonomy" id="1149755"/>
    <lineage>
        <taxon>Eukaryota</taxon>
        <taxon>Fungi</taxon>
        <taxon>Dikarya</taxon>
        <taxon>Ascomycota</taxon>
        <taxon>Pezizomycotina</taxon>
        <taxon>Leotiomycetes</taxon>
        <taxon>Helotiales</taxon>
        <taxon>Hyaloscyphaceae</taxon>
        <taxon>Hyaloscypha</taxon>
        <taxon>Hyaloscypha variabilis</taxon>
    </lineage>
</organism>
<evidence type="ECO:0000256" key="1">
    <source>
        <dbReference type="SAM" id="Phobius"/>
    </source>
</evidence>
<gene>
    <name evidence="2" type="ORF">L207DRAFT_585631</name>
</gene>
<keyword evidence="1" id="KW-0812">Transmembrane</keyword>
<evidence type="ECO:0000313" key="3">
    <source>
        <dbReference type="Proteomes" id="UP000235786"/>
    </source>
</evidence>
<accession>A0A2J6RFI2</accession>
<dbReference type="Pfam" id="PF11885">
    <property type="entry name" value="DUF3405"/>
    <property type="match status" value="1"/>
</dbReference>
<protein>
    <submittedName>
        <fullName evidence="2">Uncharacterized protein</fullName>
    </submittedName>
</protein>
<dbReference type="PANTHER" id="PTHR36205">
    <property type="entry name" value="CHROMOSOME 19, WHOLE GENOME SHOTGUN SEQUENCE"/>
    <property type="match status" value="1"/>
</dbReference>
<dbReference type="AlphaFoldDB" id="A0A2J6RFI2"/>
<evidence type="ECO:0000313" key="2">
    <source>
        <dbReference type="EMBL" id="PMD37277.1"/>
    </source>
</evidence>
<name>A0A2J6RFI2_HYAVF</name>
<sequence>MRRLSSSPSRRILVLIGVVTFVQIVAFLLFRKNADISALSQYFNNPLLPEEQEYEEGRTANSSIIEGVVQRIGTFWSTSKQLPKPFVYNPVDTSDITACDGPPLSLASTRELYAYPASAMPAGFPDPAVGDHNIIGINRDVCFTSSSRYNPYGWKDKDTKTEWPEVKWGELQQKCLQRNQHRFKADGEAGTKKPRQAVVLRGHEKFKWRPNDFIYTRSLIAELSLASGGEYEVIFMIQLNDPEHRNLTTADLQNPSIVEPLKERYVPAEFRDLVIFFNTNVLKKTYPKVGEWSYVMQSYQPVQWLAQSRSEFTHFWVIEQDFRIIGHNYEFFNSVGEWARKQPRENLWEISSQLYIPAVHKTWDNFVQIIKQNTPGQGVLGPQPPPQTVNYSSFAPALPLPSPVPKDWGVGEDADVISLSRIWDPVGSGWVFETYMKVFPKDTPRRTSPPNSGRFSRRTLMLTHEGQVKHGTCVAGEATNPTTALHHGLKAVYVPHPLYFDEDIDPKELYKAFSGHEAGEAFNTSSAHFGMAIPNSKKNRWRRLTFSWQNQLAEELYKWWTMSNGTNTKVHESPSGRRVPAHEPCFPAMALHPIKDV</sequence>
<feature type="transmembrane region" description="Helical" evidence="1">
    <location>
        <begin position="12"/>
        <end position="30"/>
    </location>
</feature>